<reference evidence="2" key="1">
    <citation type="submission" date="2023-07" db="EMBL/GenBank/DDBJ databases">
        <authorList>
            <person name="Luz R."/>
            <person name="Cordeiro R."/>
            <person name="Fonseca A."/>
            <person name="Goncalves V."/>
        </authorList>
    </citation>
    <scope>NUCLEOTIDE SEQUENCE [LARGE SCALE GENOMIC DNA]</scope>
    <source>
        <strain evidence="2">BACA0444</strain>
    </source>
</reference>
<protein>
    <submittedName>
        <fullName evidence="1">Uncharacterized protein</fullName>
    </submittedName>
</protein>
<dbReference type="RefSeq" id="WP_322876896.1">
    <property type="nucleotide sequence ID" value="NZ_JAVMIP010000001.1"/>
</dbReference>
<proteinExistence type="predicted"/>
<dbReference type="EMBL" id="JAVMIP010000001">
    <property type="protein sequence ID" value="MDS3859591.1"/>
    <property type="molecule type" value="Genomic_DNA"/>
</dbReference>
<organism evidence="1 2">
    <name type="scientific">Pseudocalidococcus azoricus BACA0444</name>
    <dbReference type="NCBI Taxonomy" id="2918990"/>
    <lineage>
        <taxon>Bacteria</taxon>
        <taxon>Bacillati</taxon>
        <taxon>Cyanobacteriota</taxon>
        <taxon>Cyanophyceae</taxon>
        <taxon>Acaryochloridales</taxon>
        <taxon>Thermosynechococcaceae</taxon>
        <taxon>Pseudocalidococcus</taxon>
        <taxon>Pseudocalidococcus azoricus</taxon>
    </lineage>
</organism>
<evidence type="ECO:0000313" key="2">
    <source>
        <dbReference type="Proteomes" id="UP001268256"/>
    </source>
</evidence>
<evidence type="ECO:0000313" key="1">
    <source>
        <dbReference type="EMBL" id="MDS3859591.1"/>
    </source>
</evidence>
<comment type="caution">
    <text evidence="1">The sequence shown here is derived from an EMBL/GenBank/DDBJ whole genome shotgun (WGS) entry which is preliminary data.</text>
</comment>
<accession>A0AAE4FP77</accession>
<dbReference type="Proteomes" id="UP001268256">
    <property type="component" value="Unassembled WGS sequence"/>
</dbReference>
<name>A0AAE4FP77_9CYAN</name>
<gene>
    <name evidence="1" type="ORF">RIF25_02095</name>
</gene>
<keyword evidence="2" id="KW-1185">Reference proteome</keyword>
<dbReference type="AlphaFoldDB" id="A0AAE4FP77"/>
<sequence length="105" mass="10197">MSLENPGNNINDLLQNGAQVVKGIDDTKVTQEVVKTGMALGAAVSTATGLTVAATSGAGIASGLAAAGTVVVGGMAMGPAVLAAGPAYAGAKIINETLFKDQLNL</sequence>